<sequence>MIIIGAGDADDLMDSEEDVQQLRVRRVVLSTFSNLQKDAVLPQEHQPSPPLRQPLPLRTSWSGSRSNRRRNRPVIAAFHKFVYNNYRYLGALSSLANIATSPPPLSNFKKN</sequence>
<protein>
    <submittedName>
        <fullName evidence="2">Uncharacterized protein OSJNBa0091F23.5</fullName>
    </submittedName>
</protein>
<gene>
    <name evidence="2" type="primary">OSJNBa0091F23.5</name>
</gene>
<reference evidence="2" key="1">
    <citation type="submission" date="2003-09" db="EMBL/GenBank/DDBJ databases">
        <title>Oryza sativa nipponbare(GA3) genomic DNA, chromosome 8, BAC clone:OSJNBa0091F23.</title>
        <authorList>
            <person name="Sasaki T."/>
            <person name="Matsumoto T."/>
            <person name="Katayose Y."/>
        </authorList>
    </citation>
    <scope>NUCLEOTIDE SEQUENCE</scope>
</reference>
<dbReference type="AlphaFoldDB" id="Q6YPE7"/>
<evidence type="ECO:0000313" key="2">
    <source>
        <dbReference type="EMBL" id="BAD10791.1"/>
    </source>
</evidence>
<name>Q6YPE7_ORYSJ</name>
<feature type="region of interest" description="Disordered" evidence="1">
    <location>
        <begin position="38"/>
        <end position="68"/>
    </location>
</feature>
<accession>Q6YPE7</accession>
<proteinExistence type="predicted"/>
<dbReference type="EMBL" id="AP006617">
    <property type="protein sequence ID" value="BAD10791.1"/>
    <property type="molecule type" value="Genomic_DNA"/>
</dbReference>
<organism evidence="2">
    <name type="scientific">Oryza sativa subsp. japonica</name>
    <name type="common">Rice</name>
    <dbReference type="NCBI Taxonomy" id="39947"/>
    <lineage>
        <taxon>Eukaryota</taxon>
        <taxon>Viridiplantae</taxon>
        <taxon>Streptophyta</taxon>
        <taxon>Embryophyta</taxon>
        <taxon>Tracheophyta</taxon>
        <taxon>Spermatophyta</taxon>
        <taxon>Magnoliopsida</taxon>
        <taxon>Liliopsida</taxon>
        <taxon>Poales</taxon>
        <taxon>Poaceae</taxon>
        <taxon>BOP clade</taxon>
        <taxon>Oryzoideae</taxon>
        <taxon>Oryzeae</taxon>
        <taxon>Oryzinae</taxon>
        <taxon>Oryza</taxon>
        <taxon>Oryza sativa</taxon>
    </lineage>
</organism>
<evidence type="ECO:0000256" key="1">
    <source>
        <dbReference type="SAM" id="MobiDB-lite"/>
    </source>
</evidence>